<dbReference type="Gene3D" id="3.40.50.150">
    <property type="entry name" value="Vaccinia Virus protein VP39"/>
    <property type="match status" value="1"/>
</dbReference>
<reference evidence="4" key="1">
    <citation type="submission" date="2020-05" db="EMBL/GenBank/DDBJ databases">
        <title>Genomic insights into acetone-butanol-ethanol (ABE) fermentation by sequencing solventogenic clostridia strains.</title>
        <authorList>
            <person name="Brown S."/>
        </authorList>
    </citation>
    <scope>NUCLEOTIDE SEQUENCE</scope>
    <source>
        <strain evidence="4">DJ126</strain>
    </source>
</reference>
<dbReference type="GO" id="GO:0008168">
    <property type="term" value="F:methyltransferase activity"/>
    <property type="evidence" value="ECO:0007669"/>
    <property type="project" value="UniProtKB-KW"/>
</dbReference>
<name>A0A9Q5CRZ7_CLOBE</name>
<dbReference type="GO" id="GO:0032259">
    <property type="term" value="P:methylation"/>
    <property type="evidence" value="ECO:0007669"/>
    <property type="project" value="UniProtKB-KW"/>
</dbReference>
<evidence type="ECO:0000256" key="1">
    <source>
        <dbReference type="ARBA" id="ARBA00022603"/>
    </source>
</evidence>
<keyword evidence="3" id="KW-0175">Coiled coil</keyword>
<accession>A0A9Q5CRZ7</accession>
<evidence type="ECO:0000313" key="5">
    <source>
        <dbReference type="Proteomes" id="UP000821656"/>
    </source>
</evidence>
<dbReference type="Gene3D" id="1.10.287.1490">
    <property type="match status" value="1"/>
</dbReference>
<sequence length="387" mass="46206">MKEWVYHEPKFECDEINYELLRYSPWSGHRNFAYDFVSFFKPQIIVELGSYYGCSAFAFAQSIKDKGLESKFYGIDTWQGDDFTENDYKKNVFLAFSEVAKSCFANQEVNMIRKTFDEAIDDFEDNSIDLLHIDGSHHYEDAKHDFETWLSKVKSGGVIMFHDISSDKMYGEIMGSHNFWEELKQKFKFTFQFDFSYGLGILFLSEEKYNLFIKLIDAEKYQKMNNSLSVEYKDELRKNYFKLEDNKFHINSLHEQLKTKDYHLDKYKADMEEKNKYIEKLQTQVAEQNKGLNEYQLNVEGKDNYIKELEVKILELDKGLSEYSLNVEEKDKYIKELEKSLKDYQLNVEGKDKYIEELENEVKEKENSIFELEEKIKKSIFGRFIKK</sequence>
<dbReference type="PANTHER" id="PTHR40048:SF1">
    <property type="entry name" value="RHAMNOSYL O-METHYLTRANSFERASE"/>
    <property type="match status" value="1"/>
</dbReference>
<keyword evidence="2" id="KW-0808">Transferase</keyword>
<protein>
    <submittedName>
        <fullName evidence="4">Peptidoglycan hydrolase CwlO-like protein</fullName>
    </submittedName>
</protein>
<dbReference type="GO" id="GO:0016787">
    <property type="term" value="F:hydrolase activity"/>
    <property type="evidence" value="ECO:0007669"/>
    <property type="project" value="UniProtKB-KW"/>
</dbReference>
<dbReference type="Pfam" id="PF13578">
    <property type="entry name" value="Methyltransf_24"/>
    <property type="match status" value="1"/>
</dbReference>
<dbReference type="AlphaFoldDB" id="A0A9Q5CRZ7"/>
<keyword evidence="4" id="KW-0378">Hydrolase</keyword>
<dbReference type="RefSeq" id="WP_077309699.1">
    <property type="nucleotide sequence ID" value="NZ_CP016090.1"/>
</dbReference>
<dbReference type="SUPFAM" id="SSF53335">
    <property type="entry name" value="S-adenosyl-L-methionine-dependent methyltransferases"/>
    <property type="match status" value="1"/>
</dbReference>
<dbReference type="GO" id="GO:0005886">
    <property type="term" value="C:plasma membrane"/>
    <property type="evidence" value="ECO:0007669"/>
    <property type="project" value="TreeGrafter"/>
</dbReference>
<feature type="coiled-coil region" evidence="3">
    <location>
        <begin position="264"/>
        <end position="375"/>
    </location>
</feature>
<dbReference type="GO" id="GO:0071770">
    <property type="term" value="P:DIM/DIP cell wall layer assembly"/>
    <property type="evidence" value="ECO:0007669"/>
    <property type="project" value="TreeGrafter"/>
</dbReference>
<dbReference type="Proteomes" id="UP000821656">
    <property type="component" value="Unassembled WGS sequence"/>
</dbReference>
<evidence type="ECO:0000256" key="3">
    <source>
        <dbReference type="SAM" id="Coils"/>
    </source>
</evidence>
<proteinExistence type="predicted"/>
<gene>
    <name evidence="4" type="ORF">DFH45_002327</name>
</gene>
<evidence type="ECO:0000313" key="4">
    <source>
        <dbReference type="EMBL" id="NRV09364.1"/>
    </source>
</evidence>
<organism evidence="4 5">
    <name type="scientific">Clostridium beijerinckii</name>
    <name type="common">Clostridium MP</name>
    <dbReference type="NCBI Taxonomy" id="1520"/>
    <lineage>
        <taxon>Bacteria</taxon>
        <taxon>Bacillati</taxon>
        <taxon>Bacillota</taxon>
        <taxon>Clostridia</taxon>
        <taxon>Eubacteriales</taxon>
        <taxon>Clostridiaceae</taxon>
        <taxon>Clostridium</taxon>
    </lineage>
</organism>
<comment type="caution">
    <text evidence="4">The sequence shown here is derived from an EMBL/GenBank/DDBJ whole genome shotgun (WGS) entry which is preliminary data.</text>
</comment>
<dbReference type="EMBL" id="JABSXK010000001">
    <property type="protein sequence ID" value="NRV09364.1"/>
    <property type="molecule type" value="Genomic_DNA"/>
</dbReference>
<dbReference type="PANTHER" id="PTHR40048">
    <property type="entry name" value="RHAMNOSYL O-METHYLTRANSFERASE"/>
    <property type="match status" value="1"/>
</dbReference>
<evidence type="ECO:0000256" key="2">
    <source>
        <dbReference type="ARBA" id="ARBA00022679"/>
    </source>
</evidence>
<dbReference type="InterPro" id="IPR029063">
    <property type="entry name" value="SAM-dependent_MTases_sf"/>
</dbReference>
<keyword evidence="1" id="KW-0489">Methyltransferase</keyword>